<dbReference type="InterPro" id="IPR009962">
    <property type="entry name" value="DUF1488"/>
</dbReference>
<keyword evidence="2" id="KW-1185">Reference proteome</keyword>
<dbReference type="STRING" id="579748.TW81_12820"/>
<dbReference type="PATRIC" id="fig|579748.3.peg.2646"/>
<comment type="caution">
    <text evidence="1">The sequence shown here is derived from an EMBL/GenBank/DDBJ whole genome shotgun (WGS) entry which is preliminary data.</text>
</comment>
<dbReference type="OrthoDB" id="6465020at2"/>
<dbReference type="Proteomes" id="UP000033673">
    <property type="component" value="Unassembled WGS sequence"/>
</dbReference>
<organism evidence="1 2">
    <name type="scientific">Vibrio galatheae</name>
    <dbReference type="NCBI Taxonomy" id="579748"/>
    <lineage>
        <taxon>Bacteria</taxon>
        <taxon>Pseudomonadati</taxon>
        <taxon>Pseudomonadota</taxon>
        <taxon>Gammaproteobacteria</taxon>
        <taxon>Vibrionales</taxon>
        <taxon>Vibrionaceae</taxon>
        <taxon>Vibrio</taxon>
    </lineage>
</organism>
<dbReference type="EMBL" id="JXXV01000022">
    <property type="protein sequence ID" value="KJY82476.1"/>
    <property type="molecule type" value="Genomic_DNA"/>
</dbReference>
<dbReference type="InterPro" id="IPR036692">
    <property type="entry name" value="Shew3726-like_sf"/>
</dbReference>
<protein>
    <submittedName>
        <fullName evidence="1">Transcriptional regulator</fullName>
    </submittedName>
</protein>
<dbReference type="SUPFAM" id="SSF160272">
    <property type="entry name" value="Shew3726-like"/>
    <property type="match status" value="1"/>
</dbReference>
<proteinExistence type="predicted"/>
<dbReference type="RefSeq" id="WP_045956128.1">
    <property type="nucleotide sequence ID" value="NZ_JXXV01000022.1"/>
</dbReference>
<name>A0A0F4NKB0_9VIBR</name>
<gene>
    <name evidence="1" type="ORF">TW81_12820</name>
</gene>
<dbReference type="Pfam" id="PF07369">
    <property type="entry name" value="DUF1488"/>
    <property type="match status" value="1"/>
</dbReference>
<dbReference type="Gene3D" id="3.30.160.140">
    <property type="entry name" value="Shew3726-like"/>
    <property type="match status" value="1"/>
</dbReference>
<evidence type="ECO:0000313" key="1">
    <source>
        <dbReference type="EMBL" id="KJY82476.1"/>
    </source>
</evidence>
<evidence type="ECO:0000313" key="2">
    <source>
        <dbReference type="Proteomes" id="UP000033673"/>
    </source>
</evidence>
<sequence length="88" mass="9968">MNQSILFPDIQSWVPDKQAVLFSAQQAGALIHCLVSKTELEKLSGQVISNQQQALEVFVQYRFDLEELAEQLIEDEEFNTEGIIEVVS</sequence>
<accession>A0A0F4NKB0</accession>
<dbReference type="AlphaFoldDB" id="A0A0F4NKB0"/>
<reference evidence="1 2" key="1">
    <citation type="journal article" date="2015" name="BMC Genomics">
        <title>Genome mining reveals unlocked bioactive potential of marine Gram-negative bacteria.</title>
        <authorList>
            <person name="Machado H."/>
            <person name="Sonnenschein E.C."/>
            <person name="Melchiorsen J."/>
            <person name="Gram L."/>
        </authorList>
    </citation>
    <scope>NUCLEOTIDE SEQUENCE [LARGE SCALE GENOMIC DNA]</scope>
    <source>
        <strain evidence="1 2">S2757</strain>
    </source>
</reference>